<evidence type="ECO:0000313" key="2">
    <source>
        <dbReference type="Proteomes" id="UP000623776"/>
    </source>
</evidence>
<comment type="caution">
    <text evidence="1">The sequence shown here is derived from an EMBL/GenBank/DDBJ whole genome shotgun (WGS) entry which is preliminary data.</text>
</comment>
<dbReference type="EMBL" id="BMXN01000041">
    <property type="protein sequence ID" value="GGW41919.1"/>
    <property type="molecule type" value="Genomic_DNA"/>
</dbReference>
<dbReference type="Proteomes" id="UP000623776">
    <property type="component" value="Unassembled WGS sequence"/>
</dbReference>
<dbReference type="SUPFAM" id="SSF56059">
    <property type="entry name" value="Glutathione synthetase ATP-binding domain-like"/>
    <property type="match status" value="1"/>
</dbReference>
<dbReference type="AlphaFoldDB" id="A0A8H9I6E8"/>
<name>A0A8H9I6E8_9GAMM</name>
<keyword evidence="2" id="KW-1185">Reference proteome</keyword>
<reference evidence="2" key="1">
    <citation type="journal article" date="2019" name="Int. J. Syst. Evol. Microbiol.">
        <title>The Global Catalogue of Microorganisms (GCM) 10K type strain sequencing project: providing services to taxonomists for standard genome sequencing and annotation.</title>
        <authorList>
            <consortium name="The Broad Institute Genomics Platform"/>
            <consortium name="The Broad Institute Genome Sequencing Center for Infectious Disease"/>
            <person name="Wu L."/>
            <person name="Ma J."/>
        </authorList>
    </citation>
    <scope>NUCLEOTIDE SEQUENCE [LARGE SCALE GENOMIC DNA]</scope>
    <source>
        <strain evidence="2">KCTC 22154</strain>
    </source>
</reference>
<proteinExistence type="predicted"/>
<organism evidence="1 2">
    <name type="scientific">Vreelandella hamiltonii</name>
    <dbReference type="NCBI Taxonomy" id="502829"/>
    <lineage>
        <taxon>Bacteria</taxon>
        <taxon>Pseudomonadati</taxon>
        <taxon>Pseudomonadota</taxon>
        <taxon>Gammaproteobacteria</taxon>
        <taxon>Oceanospirillales</taxon>
        <taxon>Halomonadaceae</taxon>
        <taxon>Vreelandella</taxon>
    </lineage>
</organism>
<evidence type="ECO:0000313" key="1">
    <source>
        <dbReference type="EMBL" id="GGW41919.1"/>
    </source>
</evidence>
<accession>A0A8H9I6E8</accession>
<sequence length="420" mass="48593">MVLNNLVKSFFRAKIEGSVVKEENDFHLYRKRFNKNFVVFCGLDFNSSKVLNKKFPGINTLTFLSPNQVAASEINLTAVLPFSKSIVYFFDSKLENQIPDFCFDSGVVLVHEGKLVLKKKGSSTVELLFQSESLVTAFFYIASVVALNFGRVISGVINERDIIKNYEKREYFRKPRKHELISISGKKVETAEFCKKNKIKIPRIILTKLDNVVLQDNDVFENSSFVIKDNSGCSSQGVHVVQKEKGHYIDLMSKEDVKLSKLDIQAILDKYQSCIVEEKIGSDGTIPYDLKVYCYNGKPKLILLIDRNYKRKEGKVYVKAYDLKSNSFIDGFMLNNQERFFEPPEDIEDLYRKYLSNDLVERVRFFCSEVLSSVEYYEFVSIDLFEQNNTLYLGEFTKTPGAFLYHLNPSNFIEWIFERS</sequence>
<gene>
    <name evidence="1" type="ORF">GCM10007157_35350</name>
</gene>
<evidence type="ECO:0008006" key="3">
    <source>
        <dbReference type="Google" id="ProtNLM"/>
    </source>
</evidence>
<protein>
    <recommendedName>
        <fullName evidence="3">ATP-grasp domain-containing protein</fullName>
    </recommendedName>
</protein>